<proteinExistence type="predicted"/>
<reference evidence="2" key="1">
    <citation type="submission" date="2020-04" db="EMBL/GenBank/DDBJ databases">
        <title>Deep metagenomics examines the oral microbiome during advanced dental caries in children, revealing novel taxa and co-occurrences with host molecules.</title>
        <authorList>
            <person name="Baker J.L."/>
            <person name="Morton J.T."/>
            <person name="Dinis M."/>
            <person name="Alvarez R."/>
            <person name="Tran N.C."/>
            <person name="Knight R."/>
            <person name="Edlund A."/>
        </authorList>
    </citation>
    <scope>NUCLEOTIDE SEQUENCE</scope>
    <source>
        <strain evidence="2">JCVI_32_bin.64</strain>
    </source>
</reference>
<evidence type="ECO:0000313" key="2">
    <source>
        <dbReference type="EMBL" id="MBF0939877.1"/>
    </source>
</evidence>
<accession>A0A929QYI1</accession>
<dbReference type="Proteomes" id="UP000718630">
    <property type="component" value="Unassembled WGS sequence"/>
</dbReference>
<dbReference type="Pfam" id="PF16951">
    <property type="entry name" value="MaAIMP_sms"/>
    <property type="match status" value="1"/>
</dbReference>
<evidence type="ECO:0000256" key="1">
    <source>
        <dbReference type="SAM" id="MobiDB-lite"/>
    </source>
</evidence>
<gene>
    <name evidence="2" type="ORF">HXK03_03250</name>
</gene>
<protein>
    <submittedName>
        <fullName evidence="2">Methionine/alanine import family NSS transporter small subunit</fullName>
    </submittedName>
</protein>
<name>A0A929QYI1_9ACTO</name>
<feature type="region of interest" description="Disordered" evidence="1">
    <location>
        <begin position="34"/>
        <end position="54"/>
    </location>
</feature>
<organism evidence="2 3">
    <name type="scientific">Schaalia georgiae</name>
    <dbReference type="NCBI Taxonomy" id="52768"/>
    <lineage>
        <taxon>Bacteria</taxon>
        <taxon>Bacillati</taxon>
        <taxon>Actinomycetota</taxon>
        <taxon>Actinomycetes</taxon>
        <taxon>Actinomycetales</taxon>
        <taxon>Actinomycetaceae</taxon>
        <taxon>Schaalia</taxon>
    </lineage>
</organism>
<evidence type="ECO:0000313" key="3">
    <source>
        <dbReference type="Proteomes" id="UP000718630"/>
    </source>
</evidence>
<dbReference type="InterPro" id="IPR031596">
    <property type="entry name" value="MaAIMP_sms"/>
</dbReference>
<sequence length="54" mass="5470">MSAIAVLIMVLTILLVWGGLVASVVLLQVLPVPPEDPAESSGHHDGAPGDPATD</sequence>
<dbReference type="EMBL" id="JABZFZ010000119">
    <property type="protein sequence ID" value="MBF0939877.1"/>
    <property type="molecule type" value="Genomic_DNA"/>
</dbReference>
<comment type="caution">
    <text evidence="2">The sequence shown here is derived from an EMBL/GenBank/DDBJ whole genome shotgun (WGS) entry which is preliminary data.</text>
</comment>
<dbReference type="NCBIfam" id="NF033493">
    <property type="entry name" value="MetS_like_NSS"/>
    <property type="match status" value="1"/>
</dbReference>
<dbReference type="AlphaFoldDB" id="A0A929QYI1"/>